<accession>A0A3A9K2E9</accession>
<gene>
    <name evidence="1" type="ORF">CR203_22440</name>
</gene>
<dbReference type="EMBL" id="PDOE01000022">
    <property type="protein sequence ID" value="RKL65110.1"/>
    <property type="molecule type" value="Genomic_DNA"/>
</dbReference>
<proteinExistence type="predicted"/>
<comment type="caution">
    <text evidence="1">The sequence shown here is derived from an EMBL/GenBank/DDBJ whole genome shotgun (WGS) entry which is preliminary data.</text>
</comment>
<name>A0A3A9K2E9_9BACI</name>
<evidence type="ECO:0000313" key="2">
    <source>
        <dbReference type="Proteomes" id="UP000281498"/>
    </source>
</evidence>
<protein>
    <submittedName>
        <fullName evidence="1">Uncharacterized protein</fullName>
    </submittedName>
</protein>
<sequence length="137" mass="15305">MDDPRASSSTRTLCGVSLGSFFHRSLADSSKQQTFRKAFYVTVTGFEKLEVAKAATPAGLAIAEDPGGWSLSEVAKALPAESVHLERIRVPLFKVKQQVSYELLFYRHSEATICIFIKYQSFQNNKSCSKRFSSKPF</sequence>
<dbReference type="Proteomes" id="UP000281498">
    <property type="component" value="Unassembled WGS sequence"/>
</dbReference>
<dbReference type="AlphaFoldDB" id="A0A3A9K2E9"/>
<evidence type="ECO:0000313" key="1">
    <source>
        <dbReference type="EMBL" id="RKL65110.1"/>
    </source>
</evidence>
<organism evidence="1 2">
    <name type="scientific">Salipaludibacillus neizhouensis</name>
    <dbReference type="NCBI Taxonomy" id="885475"/>
    <lineage>
        <taxon>Bacteria</taxon>
        <taxon>Bacillati</taxon>
        <taxon>Bacillota</taxon>
        <taxon>Bacilli</taxon>
        <taxon>Bacillales</taxon>
        <taxon>Bacillaceae</taxon>
    </lineage>
</organism>
<reference evidence="1 2" key="1">
    <citation type="submission" date="2017-10" db="EMBL/GenBank/DDBJ databases">
        <title>Bacillus sp. nov., a halophilic bacterium isolated from a Keqin Lake.</title>
        <authorList>
            <person name="Wang H."/>
        </authorList>
    </citation>
    <scope>NUCLEOTIDE SEQUENCE [LARGE SCALE GENOMIC DNA]</scope>
    <source>
        <strain evidence="1 2">KCTC 13187</strain>
    </source>
</reference>
<keyword evidence="2" id="KW-1185">Reference proteome</keyword>